<organism evidence="1 2">
    <name type="scientific">Lepagella muris</name>
    <dbReference type="NCBI Taxonomy" id="3032870"/>
    <lineage>
        <taxon>Bacteria</taxon>
        <taxon>Pseudomonadati</taxon>
        <taxon>Bacteroidota</taxon>
        <taxon>Bacteroidia</taxon>
        <taxon>Bacteroidales</taxon>
        <taxon>Muribaculaceae</taxon>
        <taxon>Lepagella</taxon>
    </lineage>
</organism>
<keyword evidence="2" id="KW-1185">Reference proteome</keyword>
<dbReference type="EMBL" id="SRYB01000034">
    <property type="protein sequence ID" value="TGY76881.1"/>
    <property type="molecule type" value="Genomic_DNA"/>
</dbReference>
<proteinExistence type="predicted"/>
<dbReference type="Proteomes" id="UP000306319">
    <property type="component" value="Unassembled WGS sequence"/>
</dbReference>
<reference evidence="1" key="1">
    <citation type="submission" date="2019-04" db="EMBL/GenBank/DDBJ databases">
        <title>Microbes associate with the intestines of laboratory mice.</title>
        <authorList>
            <person name="Navarre W."/>
            <person name="Wong E."/>
            <person name="Huang K."/>
            <person name="Tropini C."/>
            <person name="Ng K."/>
            <person name="Yu B."/>
        </authorList>
    </citation>
    <scope>NUCLEOTIDE SEQUENCE</scope>
    <source>
        <strain evidence="1">NM04_E33</strain>
    </source>
</reference>
<name>A0AC61RI46_9BACT</name>
<evidence type="ECO:0000313" key="1">
    <source>
        <dbReference type="EMBL" id="TGY76881.1"/>
    </source>
</evidence>
<sequence>MIKLPFLHISLLALATVPLACGSNKAASGETDGNVPDTLHAATLYGPTSYFSYRGQTMGFDYENVKRFAEDENLVLDLKVAPSLNALLKMLENGEIELAAYPIPIIEEYNKVVRHCGYKEITWQVLVQPHNKERISDVTGLVGKDVYVESDSKYYYRLKNLDQELGGGINIVTITKDSLITEDLIRMVDRGEIPLTVVDSDIAELNKSYYPRLDIGMKISLDQFSSWAVRNDLDSLASKINNWEKRHDNSQMLREIYKKYFEISKSSAPYENPVEALGVKIKKGKRISNYDATFRRHAKIPGYDWRLLASIGFNESSFNNDTVSWAGAKGLMQLMPATAKTVGVEPEELVNPERCIFAAASLLKKLDLALAEKVPDPDERQRFVVAAYNCGLGHIYDAIALAEKYGLDSKRWIGNVSEAALMKSRPKYYNDKVVKNGYFRGRETVDFVDKVFSVYDFFIKHTQ</sequence>
<accession>A0AC61RI46</accession>
<evidence type="ECO:0000313" key="2">
    <source>
        <dbReference type="Proteomes" id="UP000306319"/>
    </source>
</evidence>
<comment type="caution">
    <text evidence="1">The sequence shown here is derived from an EMBL/GenBank/DDBJ whole genome shotgun (WGS) entry which is preliminary data.</text>
</comment>
<gene>
    <name evidence="1" type="ORF">E5331_16905</name>
</gene>
<protein>
    <submittedName>
        <fullName evidence="1">Transporter substrate-binding domain-containing protein</fullName>
    </submittedName>
</protein>